<dbReference type="SUPFAM" id="SSF49503">
    <property type="entry name" value="Cupredoxins"/>
    <property type="match status" value="1"/>
</dbReference>
<proteinExistence type="predicted"/>
<evidence type="ECO:0000256" key="1">
    <source>
        <dbReference type="ARBA" id="ARBA00022723"/>
    </source>
</evidence>
<keyword evidence="3" id="KW-0325">Glycoprotein</keyword>
<feature type="region of interest" description="Disordered" evidence="4">
    <location>
        <begin position="263"/>
        <end position="368"/>
    </location>
</feature>
<dbReference type="GO" id="GO:0005886">
    <property type="term" value="C:plasma membrane"/>
    <property type="evidence" value="ECO:0007669"/>
    <property type="project" value="TreeGrafter"/>
</dbReference>
<evidence type="ECO:0000313" key="8">
    <source>
        <dbReference type="Proteomes" id="UP000652761"/>
    </source>
</evidence>
<keyword evidence="5" id="KW-0812">Transmembrane</keyword>
<dbReference type="PROSITE" id="PS00196">
    <property type="entry name" value="COPPER_BLUE"/>
    <property type="match status" value="1"/>
</dbReference>
<feature type="compositionally biased region" description="Low complexity" evidence="4">
    <location>
        <begin position="353"/>
        <end position="368"/>
    </location>
</feature>
<organism evidence="7 8">
    <name type="scientific">Colocasia esculenta</name>
    <name type="common">Wild taro</name>
    <name type="synonym">Arum esculentum</name>
    <dbReference type="NCBI Taxonomy" id="4460"/>
    <lineage>
        <taxon>Eukaryota</taxon>
        <taxon>Viridiplantae</taxon>
        <taxon>Streptophyta</taxon>
        <taxon>Embryophyta</taxon>
        <taxon>Tracheophyta</taxon>
        <taxon>Spermatophyta</taxon>
        <taxon>Magnoliopsida</taxon>
        <taxon>Liliopsida</taxon>
        <taxon>Araceae</taxon>
        <taxon>Aroideae</taxon>
        <taxon>Colocasieae</taxon>
        <taxon>Colocasia</taxon>
    </lineage>
</organism>
<reference evidence="7" key="1">
    <citation type="submission" date="2017-07" db="EMBL/GenBank/DDBJ databases">
        <title>Taro Niue Genome Assembly and Annotation.</title>
        <authorList>
            <person name="Atibalentja N."/>
            <person name="Keating K."/>
            <person name="Fields C.J."/>
        </authorList>
    </citation>
    <scope>NUCLEOTIDE SEQUENCE</scope>
    <source>
        <strain evidence="7">Niue_2</strain>
        <tissue evidence="7">Leaf</tissue>
    </source>
</reference>
<name>A0A843XK71_COLES</name>
<feature type="non-terminal residue" evidence="7">
    <location>
        <position position="385"/>
    </location>
</feature>
<dbReference type="InterPro" id="IPR028871">
    <property type="entry name" value="BlueCu_1_BS"/>
</dbReference>
<feature type="domain" description="Phytocyanin" evidence="6">
    <location>
        <begin position="162"/>
        <end position="261"/>
    </location>
</feature>
<dbReference type="PROSITE" id="PS51485">
    <property type="entry name" value="PHYTOCYANIN"/>
    <property type="match status" value="1"/>
</dbReference>
<dbReference type="Gene3D" id="2.60.40.420">
    <property type="entry name" value="Cupredoxins - blue copper proteins"/>
    <property type="match status" value="1"/>
</dbReference>
<dbReference type="InterPro" id="IPR008972">
    <property type="entry name" value="Cupredoxin"/>
</dbReference>
<keyword evidence="5" id="KW-0472">Membrane</keyword>
<dbReference type="Proteomes" id="UP000652761">
    <property type="component" value="Unassembled WGS sequence"/>
</dbReference>
<accession>A0A843XK71</accession>
<feature type="transmembrane region" description="Helical" evidence="5">
    <location>
        <begin position="107"/>
        <end position="131"/>
    </location>
</feature>
<dbReference type="GO" id="GO:0046872">
    <property type="term" value="F:metal ion binding"/>
    <property type="evidence" value="ECO:0007669"/>
    <property type="project" value="UniProtKB-KW"/>
</dbReference>
<feature type="compositionally biased region" description="Pro residues" evidence="4">
    <location>
        <begin position="267"/>
        <end position="304"/>
    </location>
</feature>
<dbReference type="Pfam" id="PF02298">
    <property type="entry name" value="Cu_bind_like"/>
    <property type="match status" value="1"/>
</dbReference>
<gene>
    <name evidence="7" type="ORF">Taro_052589</name>
</gene>
<keyword evidence="5" id="KW-1133">Transmembrane helix</keyword>
<feature type="compositionally biased region" description="Pro residues" evidence="4">
    <location>
        <begin position="331"/>
        <end position="344"/>
    </location>
</feature>
<dbReference type="InterPro" id="IPR003245">
    <property type="entry name" value="Phytocyanin_dom"/>
</dbReference>
<keyword evidence="8" id="KW-1185">Reference proteome</keyword>
<feature type="transmembrane region" description="Helical" evidence="5">
    <location>
        <begin position="143"/>
        <end position="166"/>
    </location>
</feature>
<comment type="caution">
    <text evidence="7">The sequence shown here is derived from an EMBL/GenBank/DDBJ whole genome shotgun (WGS) entry which is preliminary data.</text>
</comment>
<evidence type="ECO:0000256" key="2">
    <source>
        <dbReference type="ARBA" id="ARBA00023008"/>
    </source>
</evidence>
<dbReference type="InterPro" id="IPR039391">
    <property type="entry name" value="Phytocyanin-like"/>
</dbReference>
<dbReference type="FunFam" id="2.60.40.420:FF:000003">
    <property type="entry name" value="Blue copper"/>
    <property type="match status" value="1"/>
</dbReference>
<evidence type="ECO:0000313" key="7">
    <source>
        <dbReference type="EMBL" id="MQM19583.1"/>
    </source>
</evidence>
<sequence length="385" mass="39867">LAEASDSFLVAPIRRNNLPRHAAAGKCPLTSHRGFHLRTRSMAAAVKVYADGQRQRPCRDSTNSGEPVCHYTFSRSVPREYFYLLCHHSMSPPRPSPLPPSPALFKLLFLFLRLGIPGSWFPLLASFLSFAAPSCPPRTMASLKGLAGVAAVAILFHCALAASISVGGPSGAWDLSTDFATWAASQKFAVGDRLVFQYTAGHDVVEVTKTDFDNCNAGNPIKTYTGGNTVIALSAPGKRYFICGTPGHCAGGMKLEVDVVSAASSAPPTPSPAPPKASPMPPAASPAPPTASPATLPPKSAPSPRPHKKSPSPSPAPLKNSPSPSRIAPEPTAPAQPSDLPPESAPTRPVRTGLAPQPSAPSAAGGLKASAAAGFACGLLMLLAL</sequence>
<evidence type="ECO:0000256" key="5">
    <source>
        <dbReference type="SAM" id="Phobius"/>
    </source>
</evidence>
<dbReference type="PRINTS" id="PR01217">
    <property type="entry name" value="PRICHEXTENSN"/>
</dbReference>
<evidence type="ECO:0000256" key="4">
    <source>
        <dbReference type="SAM" id="MobiDB-lite"/>
    </source>
</evidence>
<dbReference type="PANTHER" id="PTHR33021:SF499">
    <property type="entry name" value="OS12G0150500 PROTEIN"/>
    <property type="match status" value="1"/>
</dbReference>
<dbReference type="PANTHER" id="PTHR33021">
    <property type="entry name" value="BLUE COPPER PROTEIN"/>
    <property type="match status" value="1"/>
</dbReference>
<keyword evidence="2" id="KW-0186">Copper</keyword>
<protein>
    <recommendedName>
        <fullName evidence="6">Phytocyanin domain-containing protein</fullName>
    </recommendedName>
</protein>
<evidence type="ECO:0000256" key="3">
    <source>
        <dbReference type="ARBA" id="ARBA00023180"/>
    </source>
</evidence>
<dbReference type="CDD" id="cd04216">
    <property type="entry name" value="Phytocyanin"/>
    <property type="match status" value="1"/>
</dbReference>
<dbReference type="OrthoDB" id="687020at2759"/>
<dbReference type="EMBL" id="NMUH01009037">
    <property type="protein sequence ID" value="MQM19583.1"/>
    <property type="molecule type" value="Genomic_DNA"/>
</dbReference>
<evidence type="ECO:0000259" key="6">
    <source>
        <dbReference type="PROSITE" id="PS51485"/>
    </source>
</evidence>
<dbReference type="GO" id="GO:0009055">
    <property type="term" value="F:electron transfer activity"/>
    <property type="evidence" value="ECO:0007669"/>
    <property type="project" value="InterPro"/>
</dbReference>
<dbReference type="AlphaFoldDB" id="A0A843XK71"/>
<keyword evidence="1" id="KW-0479">Metal-binding</keyword>